<sequence length="603" mass="66407">MRSIPWLIRLKPLLLTCKDTTSITQIHALLITVGLYPNGSTVSRLIASYARAGGIETARQVFDKTPQRGVDAWNSIIVAYSHERSPSQVLGLYHRMIAEGVRPDSSTFTVALKACSTLPDLHVGKEIWRQAVDFGYQGDVFVASSVLNLLAKCGRLDEAKAVFDKMARRDVVSWTTMVTGILRSGQPLEAVDMYRRMQKEGIEGDGVIMVGLIQACSELGEITVGLSVHGYMVRREIHMNDVVVRTSLVDMYAKCGKLELASRVFREIRFKNAVSWGALISGYAQNGIAGTALELLIEMQSSGVKPDSVSLISAVLACSQVGQLKLGKSVHGYILRKLNFEQILATALVDMYAKCGSLACARILFDRVDSRDLIMWNAMISSYGIHGHGEEALSLFLAMTVTEDVKPDHTTFASLLSALSHSGLVEAGKCWFHKMVNEFKIQASEKHFACMVDLLSRAGRVEEACQLIESMDSEPGLAVWVSLLSGCHNCRNVMIGEVAAKKILESNANDSGTYSLVSNFFSMAKKWDEVSVSRRTMKRAGVRKVPGFSSVEVNGKHQAFLMEDRNHHQYEDILQTLDNLVHEMTSISANQDSVCLLNDLVGD</sequence>
<feature type="repeat" description="PPR" evidence="2">
    <location>
        <begin position="272"/>
        <end position="306"/>
    </location>
</feature>
<evidence type="ECO:0000256" key="1">
    <source>
        <dbReference type="ARBA" id="ARBA00022737"/>
    </source>
</evidence>
<feature type="repeat" description="PPR" evidence="2">
    <location>
        <begin position="372"/>
        <end position="407"/>
    </location>
</feature>
<dbReference type="InterPro" id="IPR011990">
    <property type="entry name" value="TPR-like_helical_dom_sf"/>
</dbReference>
<dbReference type="NCBIfam" id="TIGR00756">
    <property type="entry name" value="PPR"/>
    <property type="match status" value="6"/>
</dbReference>
<dbReference type="Gene3D" id="1.25.40.10">
    <property type="entry name" value="Tetratricopeptide repeat domain"/>
    <property type="match status" value="4"/>
</dbReference>
<dbReference type="Proteomes" id="UP001154282">
    <property type="component" value="Unassembled WGS sequence"/>
</dbReference>
<feature type="repeat" description="PPR" evidence="2">
    <location>
        <begin position="139"/>
        <end position="169"/>
    </location>
</feature>
<feature type="repeat" description="PPR" evidence="2">
    <location>
        <begin position="69"/>
        <end position="103"/>
    </location>
</feature>
<gene>
    <name evidence="3" type="ORF">LITE_LOCUS49940</name>
</gene>
<dbReference type="FunFam" id="1.25.40.10:FF:000344">
    <property type="entry name" value="Pentatricopeptide repeat-containing protein"/>
    <property type="match status" value="1"/>
</dbReference>
<evidence type="ECO:0000313" key="4">
    <source>
        <dbReference type="Proteomes" id="UP001154282"/>
    </source>
</evidence>
<dbReference type="InterPro" id="IPR002885">
    <property type="entry name" value="PPR_rpt"/>
</dbReference>
<evidence type="ECO:0008006" key="5">
    <source>
        <dbReference type="Google" id="ProtNLM"/>
    </source>
</evidence>
<dbReference type="FunFam" id="1.25.40.10:FF:000090">
    <property type="entry name" value="Pentatricopeptide repeat-containing protein, chloroplastic"/>
    <property type="match status" value="1"/>
</dbReference>
<reference evidence="3" key="1">
    <citation type="submission" date="2022-08" db="EMBL/GenBank/DDBJ databases">
        <authorList>
            <person name="Gutierrez-Valencia J."/>
        </authorList>
    </citation>
    <scope>NUCLEOTIDE SEQUENCE</scope>
</reference>
<dbReference type="EMBL" id="CAMGYJ010000011">
    <property type="protein sequence ID" value="CAI0561109.1"/>
    <property type="molecule type" value="Genomic_DNA"/>
</dbReference>
<dbReference type="FunFam" id="1.25.40.10:FF:000361">
    <property type="entry name" value="Pentatricopeptide repeat-containing protein chloroplastic"/>
    <property type="match status" value="1"/>
</dbReference>
<evidence type="ECO:0000313" key="3">
    <source>
        <dbReference type="EMBL" id="CAI0561109.1"/>
    </source>
</evidence>
<dbReference type="Pfam" id="PF01535">
    <property type="entry name" value="PPR"/>
    <property type="match status" value="5"/>
</dbReference>
<dbReference type="AlphaFoldDB" id="A0AAV0RU34"/>
<dbReference type="InterPro" id="IPR046848">
    <property type="entry name" value="E_motif"/>
</dbReference>
<evidence type="ECO:0000256" key="2">
    <source>
        <dbReference type="PROSITE-ProRule" id="PRU00708"/>
    </source>
</evidence>
<dbReference type="GO" id="GO:0003723">
    <property type="term" value="F:RNA binding"/>
    <property type="evidence" value="ECO:0007669"/>
    <property type="project" value="InterPro"/>
</dbReference>
<dbReference type="Pfam" id="PF13041">
    <property type="entry name" value="PPR_2"/>
    <property type="match status" value="2"/>
</dbReference>
<keyword evidence="1" id="KW-0677">Repeat</keyword>
<feature type="repeat" description="PPR" evidence="2">
    <location>
        <begin position="170"/>
        <end position="204"/>
    </location>
</feature>
<dbReference type="GO" id="GO:0009451">
    <property type="term" value="P:RNA modification"/>
    <property type="evidence" value="ECO:0007669"/>
    <property type="project" value="InterPro"/>
</dbReference>
<dbReference type="Pfam" id="PF20431">
    <property type="entry name" value="E_motif"/>
    <property type="match status" value="1"/>
</dbReference>
<comment type="caution">
    <text evidence="3">The sequence shown here is derived from an EMBL/GenBank/DDBJ whole genome shotgun (WGS) entry which is preliminary data.</text>
</comment>
<organism evidence="3 4">
    <name type="scientific">Linum tenue</name>
    <dbReference type="NCBI Taxonomy" id="586396"/>
    <lineage>
        <taxon>Eukaryota</taxon>
        <taxon>Viridiplantae</taxon>
        <taxon>Streptophyta</taxon>
        <taxon>Embryophyta</taxon>
        <taxon>Tracheophyta</taxon>
        <taxon>Spermatophyta</taxon>
        <taxon>Magnoliopsida</taxon>
        <taxon>eudicotyledons</taxon>
        <taxon>Gunneridae</taxon>
        <taxon>Pentapetalae</taxon>
        <taxon>rosids</taxon>
        <taxon>fabids</taxon>
        <taxon>Malpighiales</taxon>
        <taxon>Linaceae</taxon>
        <taxon>Linum</taxon>
    </lineage>
</organism>
<keyword evidence="4" id="KW-1185">Reference proteome</keyword>
<dbReference type="PANTHER" id="PTHR47926">
    <property type="entry name" value="PENTATRICOPEPTIDE REPEAT-CONTAINING PROTEIN"/>
    <property type="match status" value="1"/>
</dbReference>
<proteinExistence type="predicted"/>
<accession>A0AAV0RU34</accession>
<dbReference type="InterPro" id="IPR046960">
    <property type="entry name" value="PPR_At4g14850-like_plant"/>
</dbReference>
<name>A0AAV0RU34_9ROSI</name>
<protein>
    <recommendedName>
        <fullName evidence="5">Pentatricopeptide repeat-containing protein</fullName>
    </recommendedName>
</protein>
<dbReference type="PROSITE" id="PS51375">
    <property type="entry name" value="PPR"/>
    <property type="match status" value="5"/>
</dbReference>
<dbReference type="PANTHER" id="PTHR47926:SF405">
    <property type="entry name" value="DYW DOMAIN-CONTAINING PROTEIN"/>
    <property type="match status" value="1"/>
</dbReference>